<keyword evidence="2" id="KW-1185">Reference proteome</keyword>
<sequence>MGQTKTTMLPIRPLYTGIDKVVNFADAAGYGLKLGEDYIINQKSFTGNVNAAGTYTYVIEGLKDYKGSKAVIDVVVEKIDLSEDIVTIAPIQKVSGTESLYNSEGKLKQGDDAVQNHDVIIYVDGEEIAPGVLTIVTNRADKSDGTFELNGANYLGRVSATVTATAQAAAAAPAGSVENTCTVKHNVVDSLISNFYYDNDSVQNDDELVFETAKGEAFDPTRITAAKADGESSLPLTVTVTKDGEVVTDYSEPGVYKVQASVIVPDDLSYAGTVTFTVVVQGKHYS</sequence>
<comment type="caution">
    <text evidence="1">The sequence shown here is derived from an EMBL/GenBank/DDBJ whole genome shotgun (WGS) entry which is preliminary data.</text>
</comment>
<organism evidence="1 2">
    <name type="scientific">Enorma phocaeensis</name>
    <dbReference type="NCBI Taxonomy" id="1871019"/>
    <lineage>
        <taxon>Bacteria</taxon>
        <taxon>Bacillati</taxon>
        <taxon>Actinomycetota</taxon>
        <taxon>Coriobacteriia</taxon>
        <taxon>Coriobacteriales</taxon>
        <taxon>Coriobacteriaceae</taxon>
        <taxon>Enorma</taxon>
    </lineage>
</organism>
<accession>A0ABT7VBF8</accession>
<dbReference type="Proteomes" id="UP001529421">
    <property type="component" value="Unassembled WGS sequence"/>
</dbReference>
<reference evidence="2" key="1">
    <citation type="submission" date="2023-06" db="EMBL/GenBank/DDBJ databases">
        <title>Identification and characterization of horizontal gene transfer across gut microbiota members of farm animals based on homology search.</title>
        <authorList>
            <person name="Zeman M."/>
            <person name="Kubasova T."/>
            <person name="Jahodarova E."/>
            <person name="Nykrynova M."/>
            <person name="Rychlik I."/>
        </authorList>
    </citation>
    <scope>NUCLEOTIDE SEQUENCE [LARGE SCALE GENOMIC DNA]</scope>
    <source>
        <strain evidence="2">154_Feed</strain>
    </source>
</reference>
<protein>
    <recommendedName>
        <fullName evidence="3">MBG domain-containing protein</fullName>
    </recommendedName>
</protein>
<gene>
    <name evidence="1" type="ORF">QUW28_10085</name>
</gene>
<evidence type="ECO:0000313" key="1">
    <source>
        <dbReference type="EMBL" id="MDM8275833.1"/>
    </source>
</evidence>
<evidence type="ECO:0008006" key="3">
    <source>
        <dbReference type="Google" id="ProtNLM"/>
    </source>
</evidence>
<name>A0ABT7VBF8_9ACTN</name>
<feature type="non-terminal residue" evidence="1">
    <location>
        <position position="286"/>
    </location>
</feature>
<evidence type="ECO:0000313" key="2">
    <source>
        <dbReference type="Proteomes" id="UP001529421"/>
    </source>
</evidence>
<dbReference type="EMBL" id="JAUDDZ010000028">
    <property type="protein sequence ID" value="MDM8275833.1"/>
    <property type="molecule type" value="Genomic_DNA"/>
</dbReference>
<proteinExistence type="predicted"/>